<comment type="caution">
    <text evidence="2">The sequence shown here is derived from an EMBL/GenBank/DDBJ whole genome shotgun (WGS) entry which is preliminary data.</text>
</comment>
<dbReference type="Gene3D" id="2.120.10.30">
    <property type="entry name" value="TolB, C-terminal domain"/>
    <property type="match status" value="1"/>
</dbReference>
<reference evidence="2" key="1">
    <citation type="journal article" date="2020" name="mSystems">
        <title>Genome- and Community-Level Interaction Insights into Carbon Utilization and Element Cycling Functions of Hydrothermarchaeota in Hydrothermal Sediment.</title>
        <authorList>
            <person name="Zhou Z."/>
            <person name="Liu Y."/>
            <person name="Xu W."/>
            <person name="Pan J."/>
            <person name="Luo Z.H."/>
            <person name="Li M."/>
        </authorList>
    </citation>
    <scope>NUCLEOTIDE SEQUENCE [LARGE SCALE GENOMIC DNA]</scope>
    <source>
        <strain evidence="2">SpSt-508</strain>
    </source>
</reference>
<gene>
    <name evidence="2" type="ORF">ENS64_11835</name>
</gene>
<dbReference type="PANTHER" id="PTHR19328">
    <property type="entry name" value="HEDGEHOG-INTERACTING PROTEIN"/>
    <property type="match status" value="1"/>
</dbReference>
<dbReference type="InterPro" id="IPR011042">
    <property type="entry name" value="6-blade_b-propeller_TolB-like"/>
</dbReference>
<proteinExistence type="predicted"/>
<dbReference type="Pfam" id="PF07995">
    <property type="entry name" value="GSDH"/>
    <property type="match status" value="1"/>
</dbReference>
<name>A0A7C4LLN9_9PLAN</name>
<dbReference type="AlphaFoldDB" id="A0A7C4LLN9"/>
<feature type="domain" description="Glucose/Sorbosone dehydrogenase" evidence="1">
    <location>
        <begin position="74"/>
        <end position="397"/>
    </location>
</feature>
<organism evidence="2">
    <name type="scientific">Schlesneria paludicola</name>
    <dbReference type="NCBI Taxonomy" id="360056"/>
    <lineage>
        <taxon>Bacteria</taxon>
        <taxon>Pseudomonadati</taxon>
        <taxon>Planctomycetota</taxon>
        <taxon>Planctomycetia</taxon>
        <taxon>Planctomycetales</taxon>
        <taxon>Planctomycetaceae</taxon>
        <taxon>Schlesneria</taxon>
    </lineage>
</organism>
<dbReference type="InterPro" id="IPR011041">
    <property type="entry name" value="Quinoprot_gluc/sorb_DH_b-prop"/>
</dbReference>
<accession>A0A7C4LLN9</accession>
<dbReference type="SUPFAM" id="SSF50952">
    <property type="entry name" value="Soluble quinoprotein glucose dehydrogenase"/>
    <property type="match status" value="1"/>
</dbReference>
<dbReference type="InterPro" id="IPR012938">
    <property type="entry name" value="Glc/Sorbosone_DH"/>
</dbReference>
<dbReference type="EMBL" id="DSVQ01000015">
    <property type="protein sequence ID" value="HGT39933.1"/>
    <property type="molecule type" value="Genomic_DNA"/>
</dbReference>
<evidence type="ECO:0000313" key="2">
    <source>
        <dbReference type="EMBL" id="HGT39933.1"/>
    </source>
</evidence>
<dbReference type="PANTHER" id="PTHR19328:SF75">
    <property type="entry name" value="ALDOSE SUGAR DEHYDROGENASE YLII"/>
    <property type="match status" value="1"/>
</dbReference>
<protein>
    <submittedName>
        <fullName evidence="2">Sugar dehydrogenase</fullName>
    </submittedName>
</protein>
<evidence type="ECO:0000259" key="1">
    <source>
        <dbReference type="Pfam" id="PF07995"/>
    </source>
</evidence>
<sequence length="469" mass="51076">MSARPLPVAGAGRSSAVRPRLRERWFLAFLSRKHEMPIQRLRACSACCLLAVVLPAAIPSCITTERVTFGLSRPVFVTHAPEDNNHLYIVEQAGRIKVLNLTNGQISIFLDLTSLVQSTGNEQGLLGLVFHNDYARPENGYFYVNYTAKPDGATKVVEYKRMAGNSLQGDPNSARLLLRVPQPQTNHNGGWLGTRADDLLYIALGDGGGGNDDGTGHTIGVGNAQDIDQNLLGKILRINPNPAADDFPGDPDRNYTIPPTNPFVGIPGDDEIWSYGLRNPWRCSFDRLTGDFWIADVGQDSREEINFRPANSPGGENYGWRLREGSIQTPTPGIGGPPPPGNVNPLYDYAHGSGQFEGSSVTGGYVYRGPIAELQGKYFFGDYVNQKVWSLTRSGSTYSELTDWTAKFQPDAGAINGIASFGEDSVGNLYIVDLDGEIFRVVKMNPLAKAARSVASAVTQTVPRMTGRR</sequence>